<evidence type="ECO:0000256" key="11">
    <source>
        <dbReference type="ARBA" id="ARBA00023236"/>
    </source>
</evidence>
<evidence type="ECO:0000256" key="5">
    <source>
        <dbReference type="ARBA" id="ARBA00022705"/>
    </source>
</evidence>
<name>A0A2T2WU14_9FIRM</name>
<dbReference type="SUPFAM" id="SSF52540">
    <property type="entry name" value="P-loop containing nucleoside triphosphate hydrolases"/>
    <property type="match status" value="1"/>
</dbReference>
<protein>
    <recommendedName>
        <fullName evidence="3 12">DNA replication and repair protein RecF</fullName>
    </recommendedName>
</protein>
<evidence type="ECO:0000256" key="10">
    <source>
        <dbReference type="ARBA" id="ARBA00023204"/>
    </source>
</evidence>
<feature type="domain" description="RecF/RecN/SMC N-terminal" evidence="14">
    <location>
        <begin position="3"/>
        <end position="343"/>
    </location>
</feature>
<dbReference type="GO" id="GO:0006302">
    <property type="term" value="P:double-strand break repair"/>
    <property type="evidence" value="ECO:0007669"/>
    <property type="project" value="TreeGrafter"/>
</dbReference>
<keyword evidence="4 12" id="KW-0963">Cytoplasm</keyword>
<dbReference type="Pfam" id="PF02463">
    <property type="entry name" value="SMC_N"/>
    <property type="match status" value="1"/>
</dbReference>
<evidence type="ECO:0000256" key="9">
    <source>
        <dbReference type="ARBA" id="ARBA00023125"/>
    </source>
</evidence>
<dbReference type="InterPro" id="IPR042174">
    <property type="entry name" value="RecF_2"/>
</dbReference>
<dbReference type="Gene3D" id="1.20.1050.90">
    <property type="entry name" value="RecF/RecN/SMC, N-terminal domain"/>
    <property type="match status" value="1"/>
</dbReference>
<evidence type="ECO:0000256" key="12">
    <source>
        <dbReference type="HAMAP-Rule" id="MF_00365"/>
    </source>
</evidence>
<comment type="caution">
    <text evidence="15">The sequence shown here is derived from an EMBL/GenBank/DDBJ whole genome shotgun (WGS) entry which is preliminary data.</text>
</comment>
<dbReference type="PROSITE" id="PS00618">
    <property type="entry name" value="RECF_2"/>
    <property type="match status" value="1"/>
</dbReference>
<comment type="subcellular location">
    <subcellularLocation>
        <location evidence="1 12 13">Cytoplasm</location>
    </subcellularLocation>
</comment>
<organism evidence="15 16">
    <name type="scientific">Sulfobacillus benefaciens</name>
    <dbReference type="NCBI Taxonomy" id="453960"/>
    <lineage>
        <taxon>Bacteria</taxon>
        <taxon>Bacillati</taxon>
        <taxon>Bacillota</taxon>
        <taxon>Clostridia</taxon>
        <taxon>Eubacteriales</taxon>
        <taxon>Clostridiales Family XVII. Incertae Sedis</taxon>
        <taxon>Sulfobacillus</taxon>
    </lineage>
</organism>
<dbReference type="GO" id="GO:0005737">
    <property type="term" value="C:cytoplasm"/>
    <property type="evidence" value="ECO:0007669"/>
    <property type="project" value="UniProtKB-SubCell"/>
</dbReference>
<dbReference type="InterPro" id="IPR001238">
    <property type="entry name" value="DNA-binding_RecF"/>
</dbReference>
<dbReference type="GO" id="GO:0005524">
    <property type="term" value="F:ATP binding"/>
    <property type="evidence" value="ECO:0007669"/>
    <property type="project" value="UniProtKB-UniRule"/>
</dbReference>
<dbReference type="PANTHER" id="PTHR32182">
    <property type="entry name" value="DNA REPLICATION AND REPAIR PROTEIN RECF"/>
    <property type="match status" value="1"/>
</dbReference>
<dbReference type="HAMAP" id="MF_00365">
    <property type="entry name" value="RecF"/>
    <property type="match status" value="1"/>
</dbReference>
<dbReference type="GO" id="GO:0003697">
    <property type="term" value="F:single-stranded DNA binding"/>
    <property type="evidence" value="ECO:0007669"/>
    <property type="project" value="UniProtKB-UniRule"/>
</dbReference>
<dbReference type="Gene3D" id="3.40.50.300">
    <property type="entry name" value="P-loop containing nucleotide triphosphate hydrolases"/>
    <property type="match status" value="1"/>
</dbReference>
<dbReference type="EMBL" id="PXYT01000050">
    <property type="protein sequence ID" value="PSR25726.1"/>
    <property type="molecule type" value="Genomic_DNA"/>
</dbReference>
<gene>
    <name evidence="12" type="primary">recF</name>
    <name evidence="15" type="ORF">C7B43_16135</name>
</gene>
<evidence type="ECO:0000256" key="6">
    <source>
        <dbReference type="ARBA" id="ARBA00022741"/>
    </source>
</evidence>
<proteinExistence type="inferred from homology"/>
<evidence type="ECO:0000256" key="4">
    <source>
        <dbReference type="ARBA" id="ARBA00022490"/>
    </source>
</evidence>
<dbReference type="InterPro" id="IPR003395">
    <property type="entry name" value="RecF/RecN/SMC_N"/>
</dbReference>
<keyword evidence="5 12" id="KW-0235">DNA replication</keyword>
<keyword evidence="11 12" id="KW-0742">SOS response</keyword>
<evidence type="ECO:0000313" key="16">
    <source>
        <dbReference type="Proteomes" id="UP000242699"/>
    </source>
</evidence>
<keyword evidence="6 12" id="KW-0547">Nucleotide-binding</keyword>
<evidence type="ECO:0000256" key="2">
    <source>
        <dbReference type="ARBA" id="ARBA00008016"/>
    </source>
</evidence>
<comment type="function">
    <text evidence="12 13">The RecF protein is involved in DNA metabolism; it is required for DNA replication and normal SOS inducibility. RecF binds preferentially to single-stranded, linear DNA. It also seems to bind ATP.</text>
</comment>
<evidence type="ECO:0000313" key="15">
    <source>
        <dbReference type="EMBL" id="PSR25726.1"/>
    </source>
</evidence>
<dbReference type="GO" id="GO:0000731">
    <property type="term" value="P:DNA synthesis involved in DNA repair"/>
    <property type="evidence" value="ECO:0007669"/>
    <property type="project" value="TreeGrafter"/>
</dbReference>
<dbReference type="AlphaFoldDB" id="A0A2T2WU14"/>
<keyword evidence="8 12" id="KW-0067">ATP-binding</keyword>
<keyword evidence="7 12" id="KW-0227">DNA damage</keyword>
<evidence type="ECO:0000259" key="14">
    <source>
        <dbReference type="Pfam" id="PF02463"/>
    </source>
</evidence>
<dbReference type="GO" id="GO:0006260">
    <property type="term" value="P:DNA replication"/>
    <property type="evidence" value="ECO:0007669"/>
    <property type="project" value="UniProtKB-UniRule"/>
</dbReference>
<keyword evidence="9 12" id="KW-0238">DNA-binding</keyword>
<dbReference type="InterPro" id="IPR027417">
    <property type="entry name" value="P-loop_NTPase"/>
</dbReference>
<feature type="binding site" evidence="12">
    <location>
        <begin position="30"/>
        <end position="37"/>
    </location>
    <ligand>
        <name>ATP</name>
        <dbReference type="ChEBI" id="CHEBI:30616"/>
    </ligand>
</feature>
<accession>A0A2T2WU14</accession>
<dbReference type="GO" id="GO:0009432">
    <property type="term" value="P:SOS response"/>
    <property type="evidence" value="ECO:0007669"/>
    <property type="project" value="UniProtKB-UniRule"/>
</dbReference>
<evidence type="ECO:0000256" key="8">
    <source>
        <dbReference type="ARBA" id="ARBA00022840"/>
    </source>
</evidence>
<reference evidence="15 16" key="1">
    <citation type="journal article" date="2014" name="BMC Genomics">
        <title>Comparison of environmental and isolate Sulfobacillus genomes reveals diverse carbon, sulfur, nitrogen, and hydrogen metabolisms.</title>
        <authorList>
            <person name="Justice N.B."/>
            <person name="Norman A."/>
            <person name="Brown C.T."/>
            <person name="Singh A."/>
            <person name="Thomas B.C."/>
            <person name="Banfield J.F."/>
        </authorList>
    </citation>
    <scope>NUCLEOTIDE SEQUENCE [LARGE SCALE GENOMIC DNA]</scope>
    <source>
        <strain evidence="15">AMDSBA1</strain>
    </source>
</reference>
<dbReference type="Proteomes" id="UP000242699">
    <property type="component" value="Unassembled WGS sequence"/>
</dbReference>
<sequence length="358" mass="40468">MKIDHLTMTLFRNIMHARVNFSPHLTLLVGDNGQGKTNTLEAIYVLLTGTSFRSPKDQEQMMTFPAENADEFPVTSLEGVVHRNGNGILKISHRMSRHPVKKQHNGPVLPVVIFSPDDVQLSKGTPQGRRKFLDWLLAPMDVRYLRLFRQYHRALLQRNKALKDPRLHQVVSTFNPLLAQAGSYLWSSRIRILAEVVPLAQNIFTELTGLTLDISLAPGGTQNPATDPETYQKLLSEREHDEQLRGMTLIGPHRDELVFSINGFSALAYASQGQHRSIALAMKLASFEVLERETGMTPVVLLDDVLSELDPDKRSKLLRFIAQSRPQTIITDTEARNYENLDPIIYDISQGCLTKREI</sequence>
<evidence type="ECO:0000256" key="7">
    <source>
        <dbReference type="ARBA" id="ARBA00022763"/>
    </source>
</evidence>
<evidence type="ECO:0000256" key="1">
    <source>
        <dbReference type="ARBA" id="ARBA00004496"/>
    </source>
</evidence>
<comment type="similarity">
    <text evidence="2 12 13">Belongs to the RecF family.</text>
</comment>
<dbReference type="NCBIfam" id="TIGR00611">
    <property type="entry name" value="recf"/>
    <property type="match status" value="1"/>
</dbReference>
<dbReference type="PANTHER" id="PTHR32182:SF0">
    <property type="entry name" value="DNA REPLICATION AND REPAIR PROTEIN RECF"/>
    <property type="match status" value="1"/>
</dbReference>
<evidence type="ECO:0000256" key="3">
    <source>
        <dbReference type="ARBA" id="ARBA00020170"/>
    </source>
</evidence>
<evidence type="ECO:0000256" key="13">
    <source>
        <dbReference type="RuleBase" id="RU000578"/>
    </source>
</evidence>
<dbReference type="InterPro" id="IPR018078">
    <property type="entry name" value="DNA-binding_RecF_CS"/>
</dbReference>
<keyword evidence="10 12" id="KW-0234">DNA repair</keyword>